<dbReference type="Pfam" id="PF04542">
    <property type="entry name" value="Sigma70_r2"/>
    <property type="match status" value="1"/>
</dbReference>
<dbReference type="InterPro" id="IPR013325">
    <property type="entry name" value="RNA_pol_sigma_r2"/>
</dbReference>
<dbReference type="Pfam" id="PF08281">
    <property type="entry name" value="Sigma70_r4_2"/>
    <property type="match status" value="1"/>
</dbReference>
<feature type="domain" description="RNA polymerase sigma-70 region 2" evidence="6">
    <location>
        <begin position="6"/>
        <end position="59"/>
    </location>
</feature>
<proteinExistence type="inferred from homology"/>
<comment type="similarity">
    <text evidence="1">Belongs to the sigma-70 factor family. ECF subfamily.</text>
</comment>
<evidence type="ECO:0000313" key="9">
    <source>
        <dbReference type="Proteomes" id="UP000236728"/>
    </source>
</evidence>
<feature type="domain" description="RNA polymerase sigma factor 70 region 4 type 2" evidence="7">
    <location>
        <begin position="92"/>
        <end position="142"/>
    </location>
</feature>
<dbReference type="Gene3D" id="1.10.1740.10">
    <property type="match status" value="1"/>
</dbReference>
<reference evidence="8 9" key="1">
    <citation type="submission" date="2016-10" db="EMBL/GenBank/DDBJ databases">
        <authorList>
            <person name="de Groot N.N."/>
        </authorList>
    </citation>
    <scope>NUCLEOTIDE SEQUENCE [LARGE SCALE GENOMIC DNA]</scope>
    <source>
        <strain evidence="8 9">DSM 22489</strain>
    </source>
</reference>
<evidence type="ECO:0000259" key="6">
    <source>
        <dbReference type="Pfam" id="PF04542"/>
    </source>
</evidence>
<dbReference type="GO" id="GO:0006352">
    <property type="term" value="P:DNA-templated transcription initiation"/>
    <property type="evidence" value="ECO:0007669"/>
    <property type="project" value="InterPro"/>
</dbReference>
<organism evidence="8 9">
    <name type="scientific">Bryocella elongata</name>
    <dbReference type="NCBI Taxonomy" id="863522"/>
    <lineage>
        <taxon>Bacteria</taxon>
        <taxon>Pseudomonadati</taxon>
        <taxon>Acidobacteriota</taxon>
        <taxon>Terriglobia</taxon>
        <taxon>Terriglobales</taxon>
        <taxon>Acidobacteriaceae</taxon>
        <taxon>Bryocella</taxon>
    </lineage>
</organism>
<dbReference type="PANTHER" id="PTHR43133:SF8">
    <property type="entry name" value="RNA POLYMERASE SIGMA FACTOR HI_1459-RELATED"/>
    <property type="match status" value="1"/>
</dbReference>
<dbReference type="InterPro" id="IPR013249">
    <property type="entry name" value="RNA_pol_sigma70_r4_t2"/>
</dbReference>
<gene>
    <name evidence="8" type="ORF">SAMN05421819_2819</name>
</gene>
<name>A0A1H5ZPV8_9BACT</name>
<dbReference type="InterPro" id="IPR014284">
    <property type="entry name" value="RNA_pol_sigma-70_dom"/>
</dbReference>
<keyword evidence="2" id="KW-0805">Transcription regulation</keyword>
<dbReference type="SUPFAM" id="SSF88946">
    <property type="entry name" value="Sigma2 domain of RNA polymerase sigma factors"/>
    <property type="match status" value="1"/>
</dbReference>
<dbReference type="PANTHER" id="PTHR43133">
    <property type="entry name" value="RNA POLYMERASE ECF-TYPE SIGMA FACTO"/>
    <property type="match status" value="1"/>
</dbReference>
<accession>A0A1H5ZPV8</accession>
<keyword evidence="9" id="KW-1185">Reference proteome</keyword>
<dbReference type="Gene3D" id="1.10.10.10">
    <property type="entry name" value="Winged helix-like DNA-binding domain superfamily/Winged helix DNA-binding domain"/>
    <property type="match status" value="1"/>
</dbReference>
<dbReference type="EMBL" id="FNVA01000004">
    <property type="protein sequence ID" value="SEG38593.1"/>
    <property type="molecule type" value="Genomic_DNA"/>
</dbReference>
<evidence type="ECO:0000256" key="4">
    <source>
        <dbReference type="ARBA" id="ARBA00023125"/>
    </source>
</evidence>
<dbReference type="InterPro" id="IPR007627">
    <property type="entry name" value="RNA_pol_sigma70_r2"/>
</dbReference>
<keyword evidence="4" id="KW-0238">DNA-binding</keyword>
<keyword evidence="3" id="KW-0731">Sigma factor</keyword>
<dbReference type="Proteomes" id="UP000236728">
    <property type="component" value="Unassembled WGS sequence"/>
</dbReference>
<evidence type="ECO:0000256" key="1">
    <source>
        <dbReference type="ARBA" id="ARBA00010641"/>
    </source>
</evidence>
<evidence type="ECO:0000256" key="5">
    <source>
        <dbReference type="ARBA" id="ARBA00023163"/>
    </source>
</evidence>
<evidence type="ECO:0000256" key="2">
    <source>
        <dbReference type="ARBA" id="ARBA00023015"/>
    </source>
</evidence>
<evidence type="ECO:0000256" key="3">
    <source>
        <dbReference type="ARBA" id="ARBA00023082"/>
    </source>
</evidence>
<dbReference type="InterPro" id="IPR036388">
    <property type="entry name" value="WH-like_DNA-bd_sf"/>
</dbReference>
<dbReference type="InterPro" id="IPR013324">
    <property type="entry name" value="RNA_pol_sigma_r3/r4-like"/>
</dbReference>
<evidence type="ECO:0000313" key="8">
    <source>
        <dbReference type="EMBL" id="SEG38593.1"/>
    </source>
</evidence>
<dbReference type="InterPro" id="IPR039425">
    <property type="entry name" value="RNA_pol_sigma-70-like"/>
</dbReference>
<dbReference type="GO" id="GO:0003677">
    <property type="term" value="F:DNA binding"/>
    <property type="evidence" value="ECO:0007669"/>
    <property type="project" value="UniProtKB-KW"/>
</dbReference>
<dbReference type="GO" id="GO:0016987">
    <property type="term" value="F:sigma factor activity"/>
    <property type="evidence" value="ECO:0007669"/>
    <property type="project" value="UniProtKB-KW"/>
</dbReference>
<evidence type="ECO:0000259" key="7">
    <source>
        <dbReference type="Pfam" id="PF08281"/>
    </source>
</evidence>
<dbReference type="SUPFAM" id="SSF88659">
    <property type="entry name" value="Sigma3 and sigma4 domains of RNA polymerase sigma factors"/>
    <property type="match status" value="1"/>
</dbReference>
<keyword evidence="5" id="KW-0804">Transcription</keyword>
<dbReference type="AlphaFoldDB" id="A0A1H5ZPV8"/>
<sequence length="164" mass="18493">MANYLASTLNVPELDAEECASDALYSAYRKISTFRLGNAKLTTWIFEIAKNRAIDFHRQCRVQSVSLEEIGEIAPPPGKTECAGLNRALLDELKVKLEALTQWDRNIVLWRADHCSYADIAGWLGIKETAARVRHLRAMKKLNITLEQSEESEIATEREVSGDE</sequence>
<dbReference type="NCBIfam" id="TIGR02937">
    <property type="entry name" value="sigma70-ECF"/>
    <property type="match status" value="1"/>
</dbReference>
<dbReference type="OrthoDB" id="121429at2"/>
<protein>
    <submittedName>
        <fullName evidence="8">RNA polymerase sigma factor, sigma-70 family</fullName>
    </submittedName>
</protein>